<accession>E6PVY6</accession>
<dbReference type="FunFam" id="1.10.10.10:FF:000001">
    <property type="entry name" value="LysR family transcriptional regulator"/>
    <property type="match status" value="1"/>
</dbReference>
<organism evidence="6">
    <name type="scientific">mine drainage metagenome</name>
    <dbReference type="NCBI Taxonomy" id="410659"/>
    <lineage>
        <taxon>unclassified sequences</taxon>
        <taxon>metagenomes</taxon>
        <taxon>ecological metagenomes</taxon>
    </lineage>
</organism>
<dbReference type="InterPro" id="IPR000847">
    <property type="entry name" value="LysR_HTH_N"/>
</dbReference>
<dbReference type="Pfam" id="PF00126">
    <property type="entry name" value="HTH_1"/>
    <property type="match status" value="1"/>
</dbReference>
<comment type="caution">
    <text evidence="6">The sequence shown here is derived from an EMBL/GenBank/DDBJ whole genome shotgun (WGS) entry which is preliminary data.</text>
</comment>
<dbReference type="GO" id="GO:0003677">
    <property type="term" value="F:DNA binding"/>
    <property type="evidence" value="ECO:0007669"/>
    <property type="project" value="UniProtKB-KW"/>
</dbReference>
<gene>
    <name evidence="6" type="ORF">CARN2_0269</name>
</gene>
<dbReference type="PANTHER" id="PTHR30346">
    <property type="entry name" value="TRANSCRIPTIONAL DUAL REGULATOR HCAR-RELATED"/>
    <property type="match status" value="1"/>
</dbReference>
<dbReference type="SUPFAM" id="SSF53850">
    <property type="entry name" value="Periplasmic binding protein-like II"/>
    <property type="match status" value="1"/>
</dbReference>
<keyword evidence="4" id="KW-0804">Transcription</keyword>
<evidence type="ECO:0000313" key="6">
    <source>
        <dbReference type="EMBL" id="CBH99093.1"/>
    </source>
</evidence>
<dbReference type="InterPro" id="IPR005119">
    <property type="entry name" value="LysR_subst-bd"/>
</dbReference>
<dbReference type="SUPFAM" id="SSF46785">
    <property type="entry name" value="Winged helix' DNA-binding domain"/>
    <property type="match status" value="1"/>
</dbReference>
<evidence type="ECO:0000256" key="3">
    <source>
        <dbReference type="ARBA" id="ARBA00023125"/>
    </source>
</evidence>
<protein>
    <submittedName>
        <fullName evidence="6">Putative transcriptional regulator (LysR family)</fullName>
    </submittedName>
</protein>
<dbReference type="InterPro" id="IPR036390">
    <property type="entry name" value="WH_DNA-bd_sf"/>
</dbReference>
<sequence length="306" mass="33242">MEIRHLRAFIAVAEERHFTRAAQRLHLSQPPLSQQIQALEAELGVRLFERGRSGVSLTAAGQALLPQALGILDQLQRAAEQARRAGQGESGSLAVGFAGSMPFSAVMPQLLHAFHAAWPEVELQLREQPSRDQLDDLVARRLDVGLIRPTQHAELAALDTRLLLREPLLAALHTSHPLAGNASLRLRQLRDEPFILYSSTLGSGLREQTLALCLKAGFSPRIAQEVHEMPTLISLVAAGMGVGLVAESMQRAQMPYVRHVALDDAGAHSDILLAWKRDNPSVTLRNFLQLAAARGNALGAGLKPKA</sequence>
<name>E6PVY6_9ZZZZ</name>
<dbReference type="Pfam" id="PF03466">
    <property type="entry name" value="LysR_substrate"/>
    <property type="match status" value="1"/>
</dbReference>
<keyword evidence="3" id="KW-0238">DNA-binding</keyword>
<keyword evidence="2" id="KW-0805">Transcription regulation</keyword>
<evidence type="ECO:0000256" key="2">
    <source>
        <dbReference type="ARBA" id="ARBA00023015"/>
    </source>
</evidence>
<dbReference type="InterPro" id="IPR036388">
    <property type="entry name" value="WH-like_DNA-bd_sf"/>
</dbReference>
<dbReference type="EMBL" id="CABM01000066">
    <property type="protein sequence ID" value="CBH99093.1"/>
    <property type="molecule type" value="Genomic_DNA"/>
</dbReference>
<dbReference type="GO" id="GO:0003700">
    <property type="term" value="F:DNA-binding transcription factor activity"/>
    <property type="evidence" value="ECO:0007669"/>
    <property type="project" value="InterPro"/>
</dbReference>
<evidence type="ECO:0000256" key="1">
    <source>
        <dbReference type="ARBA" id="ARBA00009437"/>
    </source>
</evidence>
<dbReference type="CDD" id="cd08414">
    <property type="entry name" value="PBP2_LTTR_aromatics_like"/>
    <property type="match status" value="1"/>
</dbReference>
<dbReference type="PANTHER" id="PTHR30346:SF17">
    <property type="entry name" value="LYSR FAMILY TRANSCRIPTIONAL REGULATOR"/>
    <property type="match status" value="1"/>
</dbReference>
<dbReference type="Gene3D" id="3.40.190.10">
    <property type="entry name" value="Periplasmic binding protein-like II"/>
    <property type="match status" value="2"/>
</dbReference>
<proteinExistence type="inferred from homology"/>
<dbReference type="PROSITE" id="PS50931">
    <property type="entry name" value="HTH_LYSR"/>
    <property type="match status" value="1"/>
</dbReference>
<dbReference type="Gene3D" id="1.10.10.10">
    <property type="entry name" value="Winged helix-like DNA-binding domain superfamily/Winged helix DNA-binding domain"/>
    <property type="match status" value="1"/>
</dbReference>
<reference evidence="6" key="1">
    <citation type="submission" date="2009-10" db="EMBL/GenBank/DDBJ databases">
        <title>Diversity of trophic interactions inside an arsenic-rich microbial ecosystem.</title>
        <authorList>
            <person name="Bertin P.N."/>
            <person name="Heinrich-Salmeron A."/>
            <person name="Pelletier E."/>
            <person name="Goulhen-Chollet F."/>
            <person name="Arsene-Ploetze F."/>
            <person name="Gallien S."/>
            <person name="Calteau A."/>
            <person name="Vallenet D."/>
            <person name="Casiot C."/>
            <person name="Chane-Woon-Ming B."/>
            <person name="Giloteaux L."/>
            <person name="Barakat M."/>
            <person name="Bonnefoy V."/>
            <person name="Bruneel O."/>
            <person name="Chandler M."/>
            <person name="Cleiss J."/>
            <person name="Duran R."/>
            <person name="Elbaz-Poulichet F."/>
            <person name="Fonknechten N."/>
            <person name="Lauga B."/>
            <person name="Mornico D."/>
            <person name="Ortet P."/>
            <person name="Schaeffer C."/>
            <person name="Siguier P."/>
            <person name="Alexander Thil Smith A."/>
            <person name="Van Dorsselaer A."/>
            <person name="Weissenbach J."/>
            <person name="Medigue C."/>
            <person name="Le Paslier D."/>
        </authorList>
    </citation>
    <scope>NUCLEOTIDE SEQUENCE</scope>
</reference>
<dbReference type="GO" id="GO:0032993">
    <property type="term" value="C:protein-DNA complex"/>
    <property type="evidence" value="ECO:0007669"/>
    <property type="project" value="TreeGrafter"/>
</dbReference>
<feature type="domain" description="HTH lysR-type" evidence="5">
    <location>
        <begin position="1"/>
        <end position="58"/>
    </location>
</feature>
<evidence type="ECO:0000256" key="4">
    <source>
        <dbReference type="ARBA" id="ARBA00023163"/>
    </source>
</evidence>
<evidence type="ECO:0000259" key="5">
    <source>
        <dbReference type="PROSITE" id="PS50931"/>
    </source>
</evidence>
<dbReference type="PRINTS" id="PR00039">
    <property type="entry name" value="HTHLYSR"/>
</dbReference>
<dbReference type="AlphaFoldDB" id="E6PVY6"/>
<comment type="similarity">
    <text evidence="1">Belongs to the LysR transcriptional regulatory family.</text>
</comment>